<dbReference type="InterPro" id="IPR009057">
    <property type="entry name" value="Homeodomain-like_sf"/>
</dbReference>
<feature type="domain" description="HTH araC/xylS-type" evidence="5">
    <location>
        <begin position="257"/>
        <end position="355"/>
    </location>
</feature>
<name>A0ABW4WBK1_9HYPH</name>
<dbReference type="RefSeq" id="WP_379018812.1">
    <property type="nucleotide sequence ID" value="NZ_JBHUGY010000020.1"/>
</dbReference>
<protein>
    <submittedName>
        <fullName evidence="6">Cupin domain-containing protein</fullName>
    </submittedName>
</protein>
<evidence type="ECO:0000256" key="4">
    <source>
        <dbReference type="SAM" id="MobiDB-lite"/>
    </source>
</evidence>
<organism evidence="6 7">
    <name type="scientific">Mesorhizobium calcicola</name>
    <dbReference type="NCBI Taxonomy" id="1300310"/>
    <lineage>
        <taxon>Bacteria</taxon>
        <taxon>Pseudomonadati</taxon>
        <taxon>Pseudomonadota</taxon>
        <taxon>Alphaproteobacteria</taxon>
        <taxon>Hyphomicrobiales</taxon>
        <taxon>Phyllobacteriaceae</taxon>
        <taxon>Mesorhizobium</taxon>
    </lineage>
</organism>
<keyword evidence="1" id="KW-0805">Transcription regulation</keyword>
<gene>
    <name evidence="6" type="ORF">ACFSQT_12185</name>
</gene>
<evidence type="ECO:0000256" key="2">
    <source>
        <dbReference type="ARBA" id="ARBA00023125"/>
    </source>
</evidence>
<feature type="region of interest" description="Disordered" evidence="4">
    <location>
        <begin position="345"/>
        <end position="366"/>
    </location>
</feature>
<dbReference type="InterPro" id="IPR050204">
    <property type="entry name" value="AraC_XylS_family_regulators"/>
</dbReference>
<evidence type="ECO:0000313" key="6">
    <source>
        <dbReference type="EMBL" id="MFD2053814.1"/>
    </source>
</evidence>
<dbReference type="InterPro" id="IPR018062">
    <property type="entry name" value="HTH_AraC-typ_CS"/>
</dbReference>
<keyword evidence="3" id="KW-0804">Transcription</keyword>
<dbReference type="Pfam" id="PF12852">
    <property type="entry name" value="Cupin_6"/>
    <property type="match status" value="1"/>
</dbReference>
<dbReference type="PROSITE" id="PS00041">
    <property type="entry name" value="HTH_ARAC_FAMILY_1"/>
    <property type="match status" value="1"/>
</dbReference>
<accession>A0ABW4WBK1</accession>
<dbReference type="PROSITE" id="PS01124">
    <property type="entry name" value="HTH_ARAC_FAMILY_2"/>
    <property type="match status" value="1"/>
</dbReference>
<dbReference type="InterPro" id="IPR011051">
    <property type="entry name" value="RmlC_Cupin_sf"/>
</dbReference>
<sequence length="366" mass="39198">MSVLLLDVWSLQTGPGYAAAIAGTFGDKDEITDRLGLHFLIQASQLNVPDCAGMVCVDVLSDVLASVRLGSAVIGKARLRRPWGISVDPMRNTAIHLVQGGECWLRLGGGGEPIHLSEGDVILVGSGVGHTLSDPPDAPASPIGAMLSARPSDEDRPGADDETTLLCAKYSMDGPHPMISRLPPLIHLTRAQIAANEPLRLATELLRVEAGGDLTGHDLVAPRLLDSVLVFLLRAWIKSQPLGTAGWFGALRDRGVAQALRLVHERPAAPWTVASLAAGASQSRATFARRFTRLVGEPPLAYVARWRINLAAKALRETNRTIDEIGRAVGYESAPSFSQAFTRLTGQAPGRYRRQPSDVETSDPRV</sequence>
<evidence type="ECO:0000256" key="3">
    <source>
        <dbReference type="ARBA" id="ARBA00023163"/>
    </source>
</evidence>
<dbReference type="SMART" id="SM00342">
    <property type="entry name" value="HTH_ARAC"/>
    <property type="match status" value="1"/>
</dbReference>
<dbReference type="SUPFAM" id="SSF46689">
    <property type="entry name" value="Homeodomain-like"/>
    <property type="match status" value="2"/>
</dbReference>
<dbReference type="PANTHER" id="PTHR46796">
    <property type="entry name" value="HTH-TYPE TRANSCRIPTIONAL ACTIVATOR RHAS-RELATED"/>
    <property type="match status" value="1"/>
</dbReference>
<dbReference type="PANTHER" id="PTHR46796:SF13">
    <property type="entry name" value="HTH-TYPE TRANSCRIPTIONAL ACTIVATOR RHAS"/>
    <property type="match status" value="1"/>
</dbReference>
<evidence type="ECO:0000259" key="5">
    <source>
        <dbReference type="PROSITE" id="PS01124"/>
    </source>
</evidence>
<keyword evidence="7" id="KW-1185">Reference proteome</keyword>
<dbReference type="InterPro" id="IPR032783">
    <property type="entry name" value="AraC_lig"/>
</dbReference>
<keyword evidence="2" id="KW-0238">DNA-binding</keyword>
<proteinExistence type="predicted"/>
<comment type="caution">
    <text evidence="6">The sequence shown here is derived from an EMBL/GenBank/DDBJ whole genome shotgun (WGS) entry which is preliminary data.</text>
</comment>
<dbReference type="Pfam" id="PF12833">
    <property type="entry name" value="HTH_18"/>
    <property type="match status" value="1"/>
</dbReference>
<dbReference type="Gene3D" id="1.10.10.60">
    <property type="entry name" value="Homeodomain-like"/>
    <property type="match status" value="2"/>
</dbReference>
<dbReference type="SUPFAM" id="SSF51182">
    <property type="entry name" value="RmlC-like cupins"/>
    <property type="match status" value="1"/>
</dbReference>
<dbReference type="InterPro" id="IPR018060">
    <property type="entry name" value="HTH_AraC"/>
</dbReference>
<evidence type="ECO:0000256" key="1">
    <source>
        <dbReference type="ARBA" id="ARBA00023015"/>
    </source>
</evidence>
<dbReference type="EMBL" id="JBHUGY010000020">
    <property type="protein sequence ID" value="MFD2053814.1"/>
    <property type="molecule type" value="Genomic_DNA"/>
</dbReference>
<dbReference type="Proteomes" id="UP001597349">
    <property type="component" value="Unassembled WGS sequence"/>
</dbReference>
<reference evidence="7" key="1">
    <citation type="journal article" date="2019" name="Int. J. Syst. Evol. Microbiol.">
        <title>The Global Catalogue of Microorganisms (GCM) 10K type strain sequencing project: providing services to taxonomists for standard genome sequencing and annotation.</title>
        <authorList>
            <consortium name="The Broad Institute Genomics Platform"/>
            <consortium name="The Broad Institute Genome Sequencing Center for Infectious Disease"/>
            <person name="Wu L."/>
            <person name="Ma J."/>
        </authorList>
    </citation>
    <scope>NUCLEOTIDE SEQUENCE [LARGE SCALE GENOMIC DNA]</scope>
    <source>
        <strain evidence="7">CGMCC 1.16226</strain>
    </source>
</reference>
<evidence type="ECO:0000313" key="7">
    <source>
        <dbReference type="Proteomes" id="UP001597349"/>
    </source>
</evidence>